<feature type="transmembrane region" description="Helical" evidence="1">
    <location>
        <begin position="87"/>
        <end position="106"/>
    </location>
</feature>
<keyword evidence="3" id="KW-1185">Reference proteome</keyword>
<evidence type="ECO:0000313" key="3">
    <source>
        <dbReference type="Proteomes" id="UP000785679"/>
    </source>
</evidence>
<keyword evidence="1" id="KW-0812">Transmembrane</keyword>
<protein>
    <submittedName>
        <fullName evidence="2">Uncharacterized protein</fullName>
    </submittedName>
</protein>
<proteinExistence type="predicted"/>
<keyword evidence="1" id="KW-0472">Membrane</keyword>
<sequence length="134" mass="15505">MSILLLVVNQFGQSQPMQKCSINEGAMTFFSDQFQEFIKSAFGEVLELWLRKQISVLLIARGEAYYHFLLFFNFGNCAMLIEPFFPIGLFVLNFSTAIFAIIDYLIQLNIRGMIIHISEFIIIYSRQGRLNMLS</sequence>
<accession>A0A8J8T0W1</accession>
<dbReference type="AlphaFoldDB" id="A0A8J8T0W1"/>
<evidence type="ECO:0000256" key="1">
    <source>
        <dbReference type="SAM" id="Phobius"/>
    </source>
</evidence>
<organism evidence="2 3">
    <name type="scientific">Halteria grandinella</name>
    <dbReference type="NCBI Taxonomy" id="5974"/>
    <lineage>
        <taxon>Eukaryota</taxon>
        <taxon>Sar</taxon>
        <taxon>Alveolata</taxon>
        <taxon>Ciliophora</taxon>
        <taxon>Intramacronucleata</taxon>
        <taxon>Spirotrichea</taxon>
        <taxon>Stichotrichia</taxon>
        <taxon>Sporadotrichida</taxon>
        <taxon>Halteriidae</taxon>
        <taxon>Halteria</taxon>
    </lineage>
</organism>
<name>A0A8J8T0W1_HALGN</name>
<comment type="caution">
    <text evidence="2">The sequence shown here is derived from an EMBL/GenBank/DDBJ whole genome shotgun (WGS) entry which is preliminary data.</text>
</comment>
<dbReference type="EMBL" id="RRYP01011968">
    <property type="protein sequence ID" value="TNV77403.1"/>
    <property type="molecule type" value="Genomic_DNA"/>
</dbReference>
<gene>
    <name evidence="2" type="ORF">FGO68_gene2424</name>
</gene>
<keyword evidence="1" id="KW-1133">Transmembrane helix</keyword>
<dbReference type="Proteomes" id="UP000785679">
    <property type="component" value="Unassembled WGS sequence"/>
</dbReference>
<reference evidence="2" key="1">
    <citation type="submission" date="2019-06" db="EMBL/GenBank/DDBJ databases">
        <authorList>
            <person name="Zheng W."/>
        </authorList>
    </citation>
    <scope>NUCLEOTIDE SEQUENCE</scope>
    <source>
        <strain evidence="2">QDHG01</strain>
    </source>
</reference>
<evidence type="ECO:0000313" key="2">
    <source>
        <dbReference type="EMBL" id="TNV77403.1"/>
    </source>
</evidence>